<evidence type="ECO:0000256" key="4">
    <source>
        <dbReference type="ARBA" id="ARBA00022803"/>
    </source>
</evidence>
<evidence type="ECO:0000313" key="9">
    <source>
        <dbReference type="EMBL" id="BBB25207.1"/>
    </source>
</evidence>
<evidence type="ECO:0000259" key="8">
    <source>
        <dbReference type="Pfam" id="PF23914"/>
    </source>
</evidence>
<evidence type="ECO:0000313" key="10">
    <source>
        <dbReference type="Proteomes" id="UP000595663"/>
    </source>
</evidence>
<dbReference type="RefSeq" id="WP_019622940.1">
    <property type="nucleotide sequence ID" value="NZ_AP014545.1"/>
</dbReference>
<protein>
    <submittedName>
        <fullName evidence="9">Cytochrome c-type biogenesis protein CcmH</fullName>
    </submittedName>
</protein>
<name>A0A7R6P857_9GAMM</name>
<dbReference type="SUPFAM" id="SSF48452">
    <property type="entry name" value="TPR-like"/>
    <property type="match status" value="1"/>
</dbReference>
<dbReference type="NCBIfam" id="TIGR03142">
    <property type="entry name" value="cytochro_ccmI"/>
    <property type="match status" value="1"/>
</dbReference>
<dbReference type="OrthoDB" id="9776053at2"/>
<dbReference type="InterPro" id="IPR017560">
    <property type="entry name" value="Cyt_c_biogenesis_CcmI"/>
</dbReference>
<accession>A0A7R6P857</accession>
<keyword evidence="6" id="KW-1133">Transmembrane helix</keyword>
<comment type="subcellular location">
    <subcellularLocation>
        <location evidence="1">Cell envelope</location>
    </subcellularLocation>
</comment>
<keyword evidence="10" id="KW-1185">Reference proteome</keyword>
<dbReference type="SMART" id="SM00028">
    <property type="entry name" value="TPR"/>
    <property type="match status" value="2"/>
</dbReference>
<proteinExistence type="predicted"/>
<dbReference type="EMBL" id="AP014545">
    <property type="protein sequence ID" value="BBB25207.1"/>
    <property type="molecule type" value="Genomic_DNA"/>
</dbReference>
<dbReference type="GO" id="GO:0005886">
    <property type="term" value="C:plasma membrane"/>
    <property type="evidence" value="ECO:0007669"/>
    <property type="project" value="TreeGrafter"/>
</dbReference>
<keyword evidence="6" id="KW-0472">Membrane</keyword>
<dbReference type="PANTHER" id="PTHR47870:SF4">
    <property type="entry name" value="CYTOCHROME C-TYPE BIOGENESIS PROTEIN CYCH"/>
    <property type="match status" value="1"/>
</dbReference>
<evidence type="ECO:0000256" key="1">
    <source>
        <dbReference type="ARBA" id="ARBA00004196"/>
    </source>
</evidence>
<dbReference type="Proteomes" id="UP000595663">
    <property type="component" value="Chromosome"/>
</dbReference>
<evidence type="ECO:0000256" key="3">
    <source>
        <dbReference type="ARBA" id="ARBA00022748"/>
    </source>
</evidence>
<feature type="transmembrane region" description="Helical" evidence="6">
    <location>
        <begin position="102"/>
        <end position="120"/>
    </location>
</feature>
<dbReference type="GO" id="GO:0030313">
    <property type="term" value="C:cell envelope"/>
    <property type="evidence" value="ECO:0007669"/>
    <property type="project" value="UniProtKB-SubCell"/>
</dbReference>
<evidence type="ECO:0000256" key="2">
    <source>
        <dbReference type="ARBA" id="ARBA00022737"/>
    </source>
</evidence>
<reference evidence="9 10" key="1">
    <citation type="journal article" date="2008" name="Int. J. Syst. Evol. Microbiol.">
        <title>Amphritea japonica sp. nov. and Amphritea balenae sp. nov., isolated from the sediment adjacent to sperm whale carcasses off Kagoshima, Japan.</title>
        <authorList>
            <person name="Miyazaki M."/>
            <person name="Nogi Y."/>
            <person name="Fujiwara Y."/>
            <person name="Kawato M."/>
            <person name="Nagahama T."/>
            <person name="Kubokawa K."/>
            <person name="Horikoshi K."/>
        </authorList>
    </citation>
    <scope>NUCLEOTIDE SEQUENCE [LARGE SCALE GENOMIC DNA]</scope>
    <source>
        <strain evidence="9 10">ATCC BAA-1530</strain>
    </source>
</reference>
<feature type="domain" description="Cytochrome c-type biogenesis protein H Ig-like" evidence="7">
    <location>
        <begin position="307"/>
        <end position="414"/>
    </location>
</feature>
<dbReference type="InterPro" id="IPR056413">
    <property type="entry name" value="TPR_CcmH_CycH"/>
</dbReference>
<evidence type="ECO:0000259" key="7">
    <source>
        <dbReference type="Pfam" id="PF23892"/>
    </source>
</evidence>
<evidence type="ECO:0000256" key="5">
    <source>
        <dbReference type="PROSITE-ProRule" id="PRU00339"/>
    </source>
</evidence>
<keyword evidence="4 5" id="KW-0802">TPR repeat</keyword>
<feature type="domain" description="Cytochrome c-type biogenesis protein H TPR" evidence="8">
    <location>
        <begin position="150"/>
        <end position="267"/>
    </location>
</feature>
<dbReference type="AlphaFoldDB" id="A0A7R6P857"/>
<dbReference type="InterPro" id="IPR011990">
    <property type="entry name" value="TPR-like_helical_dom_sf"/>
</dbReference>
<dbReference type="InterPro" id="IPR019734">
    <property type="entry name" value="TPR_rpt"/>
</dbReference>
<keyword evidence="2" id="KW-0677">Repeat</keyword>
<dbReference type="InterPro" id="IPR056412">
    <property type="entry name" value="Ig_CycH"/>
</dbReference>
<dbReference type="Pfam" id="PF23914">
    <property type="entry name" value="TPR_CcmH_CycH"/>
    <property type="match status" value="1"/>
</dbReference>
<keyword evidence="3" id="KW-0201">Cytochrome c-type biogenesis</keyword>
<sequence length="418" mass="45337">MTALWLGIALLSLLAVAFVLLPVYRARQLEADSLPDVNRRELNITIYQERLSELDAELTAGTLDQENYASLKLELERNLLQDVDDTVESSSTIAINVTRQSIITAFVLAMLLPAMGLALYSQYGRSSDLSVALNQPADPFNGKQPTVDEAIAALQDKLTQQPENPEGWYLLANTFMSMQNYTAAAEGYANALTYLPKDAPQYAGVNGQYAQALFFASNGTMNDQIRKEVEKTLTLEPFEVTALGLLGIEAYESGNYRDAMGFWQKGLRNATGEQADSLRSGVRSARDKLIAAGETVPDLPEIVEAKLELTVSLKPELQSLVKPDMTVFVFARPVGGRMPLAAKRLTVADLPVSLVLDDSLSMSPDALLSSADQVEVVARISASGQPRPAAGDLSGMISPVAVHDQVDILELSIDQVVE</sequence>
<dbReference type="PROSITE" id="PS50005">
    <property type="entry name" value="TPR"/>
    <property type="match status" value="1"/>
</dbReference>
<dbReference type="Gene3D" id="1.25.40.10">
    <property type="entry name" value="Tetratricopeptide repeat domain"/>
    <property type="match status" value="1"/>
</dbReference>
<keyword evidence="6" id="KW-0812">Transmembrane</keyword>
<dbReference type="KEGG" id="ajp:AMJAP_0608"/>
<dbReference type="GO" id="GO:0017004">
    <property type="term" value="P:cytochrome complex assembly"/>
    <property type="evidence" value="ECO:0007669"/>
    <property type="project" value="UniProtKB-KW"/>
</dbReference>
<dbReference type="Pfam" id="PF23892">
    <property type="entry name" value="Ig_CycH"/>
    <property type="match status" value="1"/>
</dbReference>
<dbReference type="PANTHER" id="PTHR47870">
    <property type="entry name" value="CYTOCHROME C-TYPE BIOGENESIS PROTEIN CCMH"/>
    <property type="match status" value="1"/>
</dbReference>
<feature type="repeat" description="TPR" evidence="5">
    <location>
        <begin position="165"/>
        <end position="198"/>
    </location>
</feature>
<dbReference type="InterPro" id="IPR051263">
    <property type="entry name" value="C-type_cytochrome_biogenesis"/>
</dbReference>
<organism evidence="9 10">
    <name type="scientific">Amphritea japonica ATCC BAA-1530</name>
    <dbReference type="NCBI Taxonomy" id="1278309"/>
    <lineage>
        <taxon>Bacteria</taxon>
        <taxon>Pseudomonadati</taxon>
        <taxon>Pseudomonadota</taxon>
        <taxon>Gammaproteobacteria</taxon>
        <taxon>Oceanospirillales</taxon>
        <taxon>Oceanospirillaceae</taxon>
        <taxon>Amphritea</taxon>
    </lineage>
</organism>
<evidence type="ECO:0000256" key="6">
    <source>
        <dbReference type="SAM" id="Phobius"/>
    </source>
</evidence>
<gene>
    <name evidence="9" type="ORF">AMJAP_0608</name>
</gene>